<dbReference type="VEuPathDB" id="VectorBase:GPAI000833"/>
<evidence type="ECO:0000256" key="4">
    <source>
        <dbReference type="ARBA" id="ARBA00023004"/>
    </source>
</evidence>
<dbReference type="Gene3D" id="3.40.50.11270">
    <property type="match status" value="1"/>
</dbReference>
<keyword evidence="9" id="KW-1185">Reference proteome</keyword>
<evidence type="ECO:0000313" key="8">
    <source>
        <dbReference type="EnsemblMetazoa" id="GPAI000833-PA"/>
    </source>
</evidence>
<comment type="similarity">
    <text evidence="6">Belongs to the IspH family.</text>
</comment>
<evidence type="ECO:0000256" key="3">
    <source>
        <dbReference type="ARBA" id="ARBA00022723"/>
    </source>
</evidence>
<dbReference type="PANTHER" id="PTHR30426">
    <property type="entry name" value="4-HYDROXY-3-METHYLBUT-2-ENYL DIPHOSPHATE REDUCTASE"/>
    <property type="match status" value="1"/>
</dbReference>
<dbReference type="NCBIfam" id="NF002188">
    <property type="entry name" value="PRK01045.1-2"/>
    <property type="match status" value="1"/>
</dbReference>
<dbReference type="CDD" id="cd13944">
    <property type="entry name" value="lytB_ispH"/>
    <property type="match status" value="1"/>
</dbReference>
<evidence type="ECO:0000256" key="2">
    <source>
        <dbReference type="ARBA" id="ARBA00022485"/>
    </source>
</evidence>
<evidence type="ECO:0000256" key="1">
    <source>
        <dbReference type="ARBA" id="ARBA00001966"/>
    </source>
</evidence>
<dbReference type="STRING" id="7398.A0A1A9Z1F9"/>
<sequence length="359" mass="40810">MHTLYEQHFRKFRNTKQWIINNFLIEQDIHITSMIRLIHLRGAIGNICDRILYGSVTDFIDLHLANPRGMCAGVERAINIANNALKIYGSPIYIHHELVHNKYVVDSLKQKGMIFIENVKNVPKNSILIFSAHGVSKKVRKLAQERCLTILDATCPLVKKVHNEVSKSSMQGKEVILIGHKNHPEVIGTLGQYENKNGKIYLVESLKDVQKLKTTLSIDDTDKIVLKLKNRFPKIHGPHKQDICFATENRQNAVKLLVKLVDLILVIGSKNSSNSNRLLELAQKSQKPAYLIDNNHDLNFFWFKNIKKVGITSGASAPEILTEKIISHLINVFNFSISIYNVPGKKENVTFSIPKELQI</sequence>
<accession>A0A1A9Z1F9</accession>
<keyword evidence="4" id="KW-0408">Iron</keyword>
<reference evidence="8" key="2">
    <citation type="submission" date="2020-05" db="UniProtKB">
        <authorList>
            <consortium name="EnsemblMetazoa"/>
        </authorList>
    </citation>
    <scope>IDENTIFICATION</scope>
    <source>
        <strain evidence="8">IAEA</strain>
    </source>
</reference>
<evidence type="ECO:0000256" key="6">
    <source>
        <dbReference type="ARBA" id="ARBA00046335"/>
    </source>
</evidence>
<dbReference type="GO" id="GO:0016020">
    <property type="term" value="C:membrane"/>
    <property type="evidence" value="ECO:0007669"/>
    <property type="project" value="InterPro"/>
</dbReference>
<evidence type="ECO:0000256" key="7">
    <source>
        <dbReference type="ARBA" id="ARBA00047177"/>
    </source>
</evidence>
<dbReference type="Pfam" id="PF02401">
    <property type="entry name" value="LYTB"/>
    <property type="match status" value="1"/>
</dbReference>
<evidence type="ECO:0000256" key="5">
    <source>
        <dbReference type="ARBA" id="ARBA00023014"/>
    </source>
</evidence>
<keyword evidence="3" id="KW-0479">Metal-binding</keyword>
<dbReference type="GO" id="GO:0051745">
    <property type="term" value="F:4-hydroxy-3-methylbut-2-enyl diphosphate reductase activity"/>
    <property type="evidence" value="ECO:0007669"/>
    <property type="project" value="UniProtKB-EC"/>
</dbReference>
<dbReference type="EC" id="1.17.7.4" evidence="7"/>
<dbReference type="Gene3D" id="3.40.1010.20">
    <property type="entry name" value="4-hydroxy-3-methylbut-2-enyl diphosphate reductase, catalytic domain"/>
    <property type="match status" value="2"/>
</dbReference>
<reference evidence="9" key="1">
    <citation type="submission" date="2014-03" db="EMBL/GenBank/DDBJ databases">
        <authorList>
            <person name="Aksoy S."/>
            <person name="Warren W."/>
            <person name="Wilson R.K."/>
        </authorList>
    </citation>
    <scope>NUCLEOTIDE SEQUENCE [LARGE SCALE GENOMIC DNA]</scope>
    <source>
        <strain evidence="9">IAEA</strain>
    </source>
</reference>
<dbReference type="GO" id="GO:0051539">
    <property type="term" value="F:4 iron, 4 sulfur cluster binding"/>
    <property type="evidence" value="ECO:0007669"/>
    <property type="project" value="UniProtKB-KW"/>
</dbReference>
<dbReference type="InterPro" id="IPR003451">
    <property type="entry name" value="LytB/IspH"/>
</dbReference>
<dbReference type="AlphaFoldDB" id="A0A1A9Z1F9"/>
<dbReference type="Proteomes" id="UP000092445">
    <property type="component" value="Unassembled WGS sequence"/>
</dbReference>
<protein>
    <recommendedName>
        <fullName evidence="7">4-hydroxy-3-methylbut-2-enyl diphosphate reductase</fullName>
        <ecNumber evidence="7">1.17.7.4</ecNumber>
    </recommendedName>
</protein>
<dbReference type="GO" id="GO:0006508">
    <property type="term" value="P:proteolysis"/>
    <property type="evidence" value="ECO:0007669"/>
    <property type="project" value="InterPro"/>
</dbReference>
<dbReference type="HAMAP" id="MF_00191">
    <property type="entry name" value="IspH"/>
    <property type="match status" value="1"/>
</dbReference>
<proteinExistence type="inferred from homology"/>
<dbReference type="PANTHER" id="PTHR30426:SF0">
    <property type="entry name" value="4-HYDROXY-3-METHYLBUT-2-ENYL DIPHOSPHATE REDUCTASE"/>
    <property type="match status" value="1"/>
</dbReference>
<dbReference type="EnsemblMetazoa" id="GPAI000833-RA">
    <property type="protein sequence ID" value="GPAI000833-PA"/>
    <property type="gene ID" value="GPAI000833"/>
</dbReference>
<keyword evidence="5" id="KW-0411">Iron-sulfur</keyword>
<organism evidence="8 9">
    <name type="scientific">Glossina pallidipes</name>
    <name type="common">Tsetse fly</name>
    <dbReference type="NCBI Taxonomy" id="7398"/>
    <lineage>
        <taxon>Eukaryota</taxon>
        <taxon>Metazoa</taxon>
        <taxon>Ecdysozoa</taxon>
        <taxon>Arthropoda</taxon>
        <taxon>Hexapoda</taxon>
        <taxon>Insecta</taxon>
        <taxon>Pterygota</taxon>
        <taxon>Neoptera</taxon>
        <taxon>Endopterygota</taxon>
        <taxon>Diptera</taxon>
        <taxon>Brachycera</taxon>
        <taxon>Muscomorpha</taxon>
        <taxon>Hippoboscoidea</taxon>
        <taxon>Glossinidae</taxon>
        <taxon>Glossina</taxon>
    </lineage>
</organism>
<name>A0A1A9Z1F9_GLOPL</name>
<comment type="cofactor">
    <cofactor evidence="1">
        <name>[4Fe-4S] cluster</name>
        <dbReference type="ChEBI" id="CHEBI:49883"/>
    </cofactor>
</comment>
<evidence type="ECO:0000313" key="9">
    <source>
        <dbReference type="Proteomes" id="UP000092445"/>
    </source>
</evidence>
<dbReference type="NCBIfam" id="TIGR00216">
    <property type="entry name" value="ispH_lytB"/>
    <property type="match status" value="1"/>
</dbReference>
<dbReference type="GO" id="GO:0004190">
    <property type="term" value="F:aspartic-type endopeptidase activity"/>
    <property type="evidence" value="ECO:0007669"/>
    <property type="project" value="InterPro"/>
</dbReference>
<dbReference type="GO" id="GO:0050992">
    <property type="term" value="P:dimethylallyl diphosphate biosynthetic process"/>
    <property type="evidence" value="ECO:0007669"/>
    <property type="project" value="InterPro"/>
</dbReference>
<keyword evidence="2" id="KW-0004">4Fe-4S</keyword>
<dbReference type="GO" id="GO:0046872">
    <property type="term" value="F:metal ion binding"/>
    <property type="evidence" value="ECO:0007669"/>
    <property type="project" value="UniProtKB-KW"/>
</dbReference>